<reference evidence="1 2" key="1">
    <citation type="journal article" date="2015" name="Genome Biol. Evol.">
        <title>Phylogenomic analyses indicate that early fungi evolved digesting cell walls of algal ancestors of land plants.</title>
        <authorList>
            <person name="Chang Y."/>
            <person name="Wang S."/>
            <person name="Sekimoto S."/>
            <person name="Aerts A.L."/>
            <person name="Choi C."/>
            <person name="Clum A."/>
            <person name="LaButti K.M."/>
            <person name="Lindquist E.A."/>
            <person name="Yee Ngan C."/>
            <person name="Ohm R.A."/>
            <person name="Salamov A.A."/>
            <person name="Grigoriev I.V."/>
            <person name="Spatafora J.W."/>
            <person name="Berbee M.L."/>
        </authorList>
    </citation>
    <scope>NUCLEOTIDE SEQUENCE [LARGE SCALE GENOMIC DNA]</scope>
    <source>
        <strain evidence="1 2">JEL478</strain>
    </source>
</reference>
<name>A0A139AY91_GONPJ</name>
<dbReference type="EMBL" id="KQ965732">
    <property type="protein sequence ID" value="KXS21664.1"/>
    <property type="molecule type" value="Genomic_DNA"/>
</dbReference>
<organism evidence="1 2">
    <name type="scientific">Gonapodya prolifera (strain JEL478)</name>
    <name type="common">Monoblepharis prolifera</name>
    <dbReference type="NCBI Taxonomy" id="1344416"/>
    <lineage>
        <taxon>Eukaryota</taxon>
        <taxon>Fungi</taxon>
        <taxon>Fungi incertae sedis</taxon>
        <taxon>Chytridiomycota</taxon>
        <taxon>Chytridiomycota incertae sedis</taxon>
        <taxon>Monoblepharidomycetes</taxon>
        <taxon>Monoblepharidales</taxon>
        <taxon>Gonapodyaceae</taxon>
        <taxon>Gonapodya</taxon>
    </lineage>
</organism>
<evidence type="ECO:0000313" key="2">
    <source>
        <dbReference type="Proteomes" id="UP000070544"/>
    </source>
</evidence>
<dbReference type="Proteomes" id="UP000070544">
    <property type="component" value="Unassembled WGS sequence"/>
</dbReference>
<dbReference type="OrthoDB" id="1716816at2759"/>
<keyword evidence="2" id="KW-1185">Reference proteome</keyword>
<dbReference type="Gene3D" id="3.50.50.60">
    <property type="entry name" value="FAD/NAD(P)-binding domain"/>
    <property type="match status" value="1"/>
</dbReference>
<evidence type="ECO:0008006" key="3">
    <source>
        <dbReference type="Google" id="ProtNLM"/>
    </source>
</evidence>
<accession>A0A139AY91</accession>
<dbReference type="AlphaFoldDB" id="A0A139AY91"/>
<proteinExistence type="predicted"/>
<gene>
    <name evidence="1" type="ORF">M427DRAFT_130409</name>
</gene>
<evidence type="ECO:0000313" key="1">
    <source>
        <dbReference type="EMBL" id="KXS21664.1"/>
    </source>
</evidence>
<protein>
    <recommendedName>
        <fullName evidence="3">FAD-binding domain-containing protein</fullName>
    </recommendedName>
</protein>
<dbReference type="STRING" id="1344416.A0A139AY91"/>
<dbReference type="InterPro" id="IPR036188">
    <property type="entry name" value="FAD/NAD-bd_sf"/>
</dbReference>
<sequence>MVKPPNQEDSDFDWAPYQDLPKEANHMADMVASWDAPKSVVNAVRYSKRITSVWLSDVPDMKTLHQGRIIFIGDSGHGVPSSQGQGLSQVRTLQNSAGGQYGGVDCSWTCHQTLEDCAVLNELINFPGFADGDHKTVFKLFDDIRLPRVHSVAARSRMIWKTTHSSSYFGMRAGRIFLRTLFGIMNFFKIEDDIFGYKCDRDIAKALEKYRKQWPRRHQQPETSCLMWGETAHFDKPGSIIYFREHLFRIHVYW</sequence>